<reference evidence="1 2" key="1">
    <citation type="submission" date="2023-10" db="EMBL/GenBank/DDBJ databases">
        <title>Draft genome sequence of Xylaria bambusicola isolate GMP-LS, the root and basal stem rot pathogen of sugarcane in Indonesia.</title>
        <authorList>
            <person name="Selvaraj P."/>
            <person name="Muralishankar V."/>
            <person name="Muruganantham S."/>
            <person name="Sp S."/>
            <person name="Haryani S."/>
            <person name="Lau K.J.X."/>
            <person name="Naqvi N.I."/>
        </authorList>
    </citation>
    <scope>NUCLEOTIDE SEQUENCE [LARGE SCALE GENOMIC DNA]</scope>
    <source>
        <strain evidence="1">GMP-LS</strain>
    </source>
</reference>
<gene>
    <name evidence="1" type="ORF">RRF57_012236</name>
</gene>
<comment type="caution">
    <text evidence="1">The sequence shown here is derived from an EMBL/GenBank/DDBJ whole genome shotgun (WGS) entry which is preliminary data.</text>
</comment>
<accession>A0AAN7V3N0</accession>
<protein>
    <submittedName>
        <fullName evidence="1">Uncharacterized protein</fullName>
    </submittedName>
</protein>
<dbReference type="AlphaFoldDB" id="A0AAN7V3N0"/>
<evidence type="ECO:0000313" key="2">
    <source>
        <dbReference type="Proteomes" id="UP001305414"/>
    </source>
</evidence>
<organism evidence="1 2">
    <name type="scientific">Xylaria bambusicola</name>
    <dbReference type="NCBI Taxonomy" id="326684"/>
    <lineage>
        <taxon>Eukaryota</taxon>
        <taxon>Fungi</taxon>
        <taxon>Dikarya</taxon>
        <taxon>Ascomycota</taxon>
        <taxon>Pezizomycotina</taxon>
        <taxon>Sordariomycetes</taxon>
        <taxon>Xylariomycetidae</taxon>
        <taxon>Xylariales</taxon>
        <taxon>Xylariaceae</taxon>
        <taxon>Xylaria</taxon>
    </lineage>
</organism>
<proteinExistence type="predicted"/>
<dbReference type="Proteomes" id="UP001305414">
    <property type="component" value="Unassembled WGS sequence"/>
</dbReference>
<sequence length="136" mass="15251">MPGDTKLSARWDPDQRTHDQWNRPVQQILTYSDDARCRYGFLITDKQLVVFQSARDNVGPGIATTRGIRTATTTQTHQRVLSNSTQLSESIQAMSISMDSSGAQSYVESGKGVEYQGPKYQIIPWENEGKEFSSCD</sequence>
<name>A0AAN7V3N0_9PEZI</name>
<evidence type="ECO:0000313" key="1">
    <source>
        <dbReference type="EMBL" id="KAK5636524.1"/>
    </source>
</evidence>
<dbReference type="EMBL" id="JAWHQM010000071">
    <property type="protein sequence ID" value="KAK5636524.1"/>
    <property type="molecule type" value="Genomic_DNA"/>
</dbReference>
<keyword evidence="2" id="KW-1185">Reference proteome</keyword>